<gene>
    <name evidence="2" type="ORF">ACFQ4L_00700</name>
</gene>
<evidence type="ECO:0000313" key="3">
    <source>
        <dbReference type="Proteomes" id="UP001597244"/>
    </source>
</evidence>
<proteinExistence type="predicted"/>
<dbReference type="EMBL" id="JBHTOF010000011">
    <property type="protein sequence ID" value="MFD1464611.1"/>
    <property type="molecule type" value="Genomic_DNA"/>
</dbReference>
<feature type="region of interest" description="Disordered" evidence="1">
    <location>
        <begin position="1"/>
        <end position="22"/>
    </location>
</feature>
<keyword evidence="3" id="KW-1185">Reference proteome</keyword>
<dbReference type="Gene3D" id="3.40.50.1240">
    <property type="entry name" value="Phosphoglycerate mutase-like"/>
    <property type="match status" value="1"/>
</dbReference>
<accession>A0ABW4DLC2</accession>
<evidence type="ECO:0000256" key="1">
    <source>
        <dbReference type="SAM" id="MobiDB-lite"/>
    </source>
</evidence>
<dbReference type="InterPro" id="IPR029033">
    <property type="entry name" value="His_PPase_superfam"/>
</dbReference>
<dbReference type="SUPFAM" id="SSF53254">
    <property type="entry name" value="Phosphoglycerate mutase-like"/>
    <property type="match status" value="1"/>
</dbReference>
<dbReference type="RefSeq" id="WP_263853143.1">
    <property type="nucleotide sequence ID" value="NZ_JBHTOF010000011.1"/>
</dbReference>
<dbReference type="CDD" id="cd07067">
    <property type="entry name" value="HP_PGM_like"/>
    <property type="match status" value="1"/>
</dbReference>
<organism evidence="2 3">
    <name type="scientific">Lapidilactobacillus mulanensis</name>
    <dbReference type="NCBI Taxonomy" id="2485999"/>
    <lineage>
        <taxon>Bacteria</taxon>
        <taxon>Bacillati</taxon>
        <taxon>Bacillota</taxon>
        <taxon>Bacilli</taxon>
        <taxon>Lactobacillales</taxon>
        <taxon>Lactobacillaceae</taxon>
        <taxon>Lapidilactobacillus</taxon>
    </lineage>
</organism>
<feature type="compositionally biased region" description="Basic and acidic residues" evidence="1">
    <location>
        <begin position="1"/>
        <end position="21"/>
    </location>
</feature>
<dbReference type="Proteomes" id="UP001597244">
    <property type="component" value="Unassembled WGS sequence"/>
</dbReference>
<protein>
    <submittedName>
        <fullName evidence="2">Histidine phosphatase family protein</fullName>
    </submittedName>
</protein>
<reference evidence="3" key="1">
    <citation type="journal article" date="2019" name="Int. J. Syst. Evol. Microbiol.">
        <title>The Global Catalogue of Microorganisms (GCM) 10K type strain sequencing project: providing services to taxonomists for standard genome sequencing and annotation.</title>
        <authorList>
            <consortium name="The Broad Institute Genomics Platform"/>
            <consortium name="The Broad Institute Genome Sequencing Center for Infectious Disease"/>
            <person name="Wu L."/>
            <person name="Ma J."/>
        </authorList>
    </citation>
    <scope>NUCLEOTIDE SEQUENCE [LARGE SCALE GENOMIC DNA]</scope>
    <source>
        <strain evidence="3">CCM 8951</strain>
    </source>
</reference>
<name>A0ABW4DLC2_9LACO</name>
<sequence>MTIIDLIRHGEPDTSVHDDQQRPLTPVGRAQAQRMVELLRKESYTAIYSSPLQTNH</sequence>
<dbReference type="Pfam" id="PF00300">
    <property type="entry name" value="His_Phos_1"/>
    <property type="match status" value="1"/>
</dbReference>
<dbReference type="InterPro" id="IPR013078">
    <property type="entry name" value="His_Pase_superF_clade-1"/>
</dbReference>
<comment type="caution">
    <text evidence="2">The sequence shown here is derived from an EMBL/GenBank/DDBJ whole genome shotgun (WGS) entry which is preliminary data.</text>
</comment>
<evidence type="ECO:0000313" key="2">
    <source>
        <dbReference type="EMBL" id="MFD1464611.1"/>
    </source>
</evidence>